<evidence type="ECO:0000313" key="1">
    <source>
        <dbReference type="EMBL" id="KJE32227.1"/>
    </source>
</evidence>
<organism evidence="1 2">
    <name type="scientific">Geobacillus kaustophilus</name>
    <dbReference type="NCBI Taxonomy" id="1462"/>
    <lineage>
        <taxon>Bacteria</taxon>
        <taxon>Bacillati</taxon>
        <taxon>Bacillota</taxon>
        <taxon>Bacilli</taxon>
        <taxon>Bacillales</taxon>
        <taxon>Anoxybacillaceae</taxon>
        <taxon>Geobacillus</taxon>
        <taxon>Geobacillus thermoleovorans group</taxon>
    </lineage>
</organism>
<protein>
    <submittedName>
        <fullName evidence="1">Uncharacterized protein</fullName>
    </submittedName>
</protein>
<reference evidence="1 2" key="1">
    <citation type="submission" date="2015-01" db="EMBL/GenBank/DDBJ databases">
        <authorList>
            <person name="Filippidou S."/>
            <person name="Jeanneret N."/>
            <person name="Russel-Delif L."/>
            <person name="Junier T."/>
            <person name="Wunderlin T."/>
            <person name="Molina V."/>
            <person name="Johnson S.L."/>
            <person name="Davenport K.W."/>
            <person name="Chain P.S."/>
            <person name="Dorador C."/>
            <person name="Junier P."/>
        </authorList>
    </citation>
    <scope>NUCLEOTIDE SEQUENCE [LARGE SCALE GENOMIC DNA]</scope>
    <source>
        <strain evidence="1 2">Et7/4</strain>
    </source>
</reference>
<accession>A0A0D8C9H8</accession>
<dbReference type="PATRIC" id="fig|1462.6.peg.92"/>
<gene>
    <name evidence="1" type="ORF">LG52_3888</name>
</gene>
<dbReference type="Proteomes" id="UP000032522">
    <property type="component" value="Unassembled WGS sequence"/>
</dbReference>
<proteinExistence type="predicted"/>
<evidence type="ECO:0000313" key="2">
    <source>
        <dbReference type="Proteomes" id="UP000032522"/>
    </source>
</evidence>
<comment type="caution">
    <text evidence="1">The sequence shown here is derived from an EMBL/GenBank/DDBJ whole genome shotgun (WGS) entry which is preliminary data.</text>
</comment>
<dbReference type="AlphaFoldDB" id="A0A0D8C9H8"/>
<sequence length="82" mass="9527">MIQTPDDLLLMSPLIVKDFDKALKSMEDYRKYVGKAEKVIEDLFESINDTDMQQERTSPPCGLMSFLFSYEMGRGNEQVQRN</sequence>
<name>A0A0D8C9H8_GEOKU</name>
<dbReference type="EMBL" id="JYBP01000002">
    <property type="protein sequence ID" value="KJE32227.1"/>
    <property type="molecule type" value="Genomic_DNA"/>
</dbReference>